<dbReference type="EMBL" id="JACIDE010000011">
    <property type="protein sequence ID" value="MBB4074159.1"/>
    <property type="molecule type" value="Genomic_DNA"/>
</dbReference>
<evidence type="ECO:0008006" key="3">
    <source>
        <dbReference type="Google" id="ProtNLM"/>
    </source>
</evidence>
<evidence type="ECO:0000313" key="1">
    <source>
        <dbReference type="EMBL" id="MBB4074159.1"/>
    </source>
</evidence>
<reference evidence="1 2" key="1">
    <citation type="submission" date="2020-08" db="EMBL/GenBank/DDBJ databases">
        <title>Genomic Encyclopedia of Type Strains, Phase IV (KMG-IV): sequencing the most valuable type-strain genomes for metagenomic binning, comparative biology and taxonomic classification.</title>
        <authorList>
            <person name="Goeker M."/>
        </authorList>
    </citation>
    <scope>NUCLEOTIDE SEQUENCE [LARGE SCALE GENOMIC DNA]</scope>
    <source>
        <strain evidence="1 2">DSM 17075</strain>
    </source>
</reference>
<protein>
    <recommendedName>
        <fullName evidence="3">DnaD domain-containing protein</fullName>
    </recommendedName>
</protein>
<dbReference type="InterPro" id="IPR046126">
    <property type="entry name" value="DUF6123"/>
</dbReference>
<dbReference type="AlphaFoldDB" id="A0A840DXC0"/>
<dbReference type="Proteomes" id="UP000559598">
    <property type="component" value="Unassembled WGS sequence"/>
</dbReference>
<organism evidence="1 2">
    <name type="scientific">Anoxybacteroides voinovskiense</name>
    <dbReference type="NCBI Taxonomy" id="230470"/>
    <lineage>
        <taxon>Bacteria</taxon>
        <taxon>Bacillati</taxon>
        <taxon>Bacillota</taxon>
        <taxon>Bacilli</taxon>
        <taxon>Bacillales</taxon>
        <taxon>Anoxybacillaceae</taxon>
        <taxon>Anoxybacteroides</taxon>
    </lineage>
</organism>
<name>A0A840DXC0_9BACL</name>
<comment type="caution">
    <text evidence="1">The sequence shown here is derived from an EMBL/GenBank/DDBJ whole genome shotgun (WGS) entry which is preliminary data.</text>
</comment>
<evidence type="ECO:0000313" key="2">
    <source>
        <dbReference type="Proteomes" id="UP000559598"/>
    </source>
</evidence>
<accession>A0A840DXC0</accession>
<proteinExistence type="predicted"/>
<dbReference type="RefSeq" id="WP_183184460.1">
    <property type="nucleotide sequence ID" value="NZ_BMNP01000001.1"/>
</dbReference>
<sequence length="98" mass="11709">MGKQTIAQYFAFLESKGFRLEEDVFRFVQFGQQYAQASDELTIIALEWTLKVQRQFDGSFFLALLEEWKQQQITTRQQARLFMKEKGFITSVDYPLFY</sequence>
<dbReference type="Pfam" id="PF19618">
    <property type="entry name" value="DUF6123"/>
    <property type="match status" value="1"/>
</dbReference>
<gene>
    <name evidence="1" type="ORF">GGR02_001924</name>
</gene>
<keyword evidence="2" id="KW-1185">Reference proteome</keyword>